<proteinExistence type="predicted"/>
<dbReference type="Proteomes" id="UP000192599">
    <property type="component" value="Unassembled WGS sequence"/>
</dbReference>
<dbReference type="EMBL" id="CP099556">
    <property type="protein sequence ID" value="UYF42747.1"/>
    <property type="molecule type" value="Genomic_DNA"/>
</dbReference>
<evidence type="ECO:0000313" key="8">
    <source>
        <dbReference type="EMBL" id="UYF42747.1"/>
    </source>
</evidence>
<dbReference type="RefSeq" id="WP_081560388.1">
    <property type="nucleotide sequence ID" value="NZ_CP060264.1"/>
</dbReference>
<dbReference type="GO" id="GO:0009055">
    <property type="term" value="F:electron transfer activity"/>
    <property type="evidence" value="ECO:0007669"/>
    <property type="project" value="InterPro"/>
</dbReference>
<dbReference type="InterPro" id="IPR036909">
    <property type="entry name" value="Cyt_c-like_dom_sf"/>
</dbReference>
<dbReference type="Gene3D" id="1.10.760.10">
    <property type="entry name" value="Cytochrome c-like domain"/>
    <property type="match status" value="1"/>
</dbReference>
<name>A0A1V9VDC3_9BACT</name>
<keyword evidence="1 4" id="KW-0349">Heme</keyword>
<evidence type="ECO:0000259" key="6">
    <source>
        <dbReference type="PROSITE" id="PS51007"/>
    </source>
</evidence>
<evidence type="ECO:0000256" key="1">
    <source>
        <dbReference type="ARBA" id="ARBA00022617"/>
    </source>
</evidence>
<dbReference type="AlphaFoldDB" id="A0A1V9VDC3"/>
<gene>
    <name evidence="7" type="ORF">AS859_02600</name>
    <name evidence="8" type="ORF">NGX11_07480</name>
</gene>
<dbReference type="PANTHER" id="PTHR47197:SF3">
    <property type="entry name" value="DIHYDRO-HEME D1 DEHYDROGENASE"/>
    <property type="match status" value="1"/>
</dbReference>
<dbReference type="GO" id="GO:0020037">
    <property type="term" value="F:heme binding"/>
    <property type="evidence" value="ECO:0007669"/>
    <property type="project" value="InterPro"/>
</dbReference>
<reference evidence="8" key="2">
    <citation type="journal article" date="2022" name="Front. Microbiol.">
        <title>Species classification and novel plasmid identifications in Arcobacter cryaerophilus and Arcobacter cryaerophilus-like organisms.</title>
        <authorList>
            <person name="Zhou G."/>
            <person name="Wang M."/>
            <person name="Wang H."/>
            <person name="Chen X."/>
            <person name="Gu Y."/>
            <person name="Shao Z."/>
            <person name="Zhang J."/>
            <person name="Zhang M."/>
        </authorList>
    </citation>
    <scope>NUCLEOTIDE SEQUENCE</scope>
    <source>
        <strain evidence="8">ICDCAC48</strain>
    </source>
</reference>
<feature type="signal peptide" evidence="5">
    <location>
        <begin position="1"/>
        <end position="23"/>
    </location>
</feature>
<dbReference type="Pfam" id="PF02239">
    <property type="entry name" value="Cytochrom_D1"/>
    <property type="match status" value="1"/>
</dbReference>
<dbReference type="Gene3D" id="2.140.10.20">
    <property type="entry name" value="C-terminal (heme d1) domain of cytochrome cd1-nitrite reductase"/>
    <property type="match status" value="1"/>
</dbReference>
<dbReference type="SUPFAM" id="SSF46626">
    <property type="entry name" value="Cytochrome c"/>
    <property type="match status" value="1"/>
</dbReference>
<dbReference type="Proteomes" id="UP001164100">
    <property type="component" value="Chromosome"/>
</dbReference>
<evidence type="ECO:0000313" key="7">
    <source>
        <dbReference type="EMBL" id="OQR41953.1"/>
    </source>
</evidence>
<dbReference type="PANTHER" id="PTHR47197">
    <property type="entry name" value="PROTEIN NIRF"/>
    <property type="match status" value="1"/>
</dbReference>
<dbReference type="EMBL" id="LNTC01000018">
    <property type="protein sequence ID" value="OQR41953.1"/>
    <property type="molecule type" value="Genomic_DNA"/>
</dbReference>
<evidence type="ECO:0000256" key="4">
    <source>
        <dbReference type="PROSITE-ProRule" id="PRU00433"/>
    </source>
</evidence>
<dbReference type="InterPro" id="IPR051200">
    <property type="entry name" value="Host-pathogen_enzymatic-act"/>
</dbReference>
<keyword evidence="5" id="KW-0732">Signal</keyword>
<organism evidence="7 9">
    <name type="scientific">Aliarcobacter cryaerophilus</name>
    <dbReference type="NCBI Taxonomy" id="28198"/>
    <lineage>
        <taxon>Bacteria</taxon>
        <taxon>Pseudomonadati</taxon>
        <taxon>Campylobacterota</taxon>
        <taxon>Epsilonproteobacteria</taxon>
        <taxon>Campylobacterales</taxon>
        <taxon>Arcobacteraceae</taxon>
        <taxon>Aliarcobacter</taxon>
    </lineage>
</organism>
<dbReference type="InterPro" id="IPR003143">
    <property type="entry name" value="Cyt_cd1_C_sf"/>
</dbReference>
<dbReference type="Pfam" id="PF13442">
    <property type="entry name" value="Cytochrome_CBB3"/>
    <property type="match status" value="1"/>
</dbReference>
<feature type="chain" id="PRO_5041531296" evidence="5">
    <location>
        <begin position="24"/>
        <end position="550"/>
    </location>
</feature>
<dbReference type="GO" id="GO:0046872">
    <property type="term" value="F:metal ion binding"/>
    <property type="evidence" value="ECO:0007669"/>
    <property type="project" value="UniProtKB-KW"/>
</dbReference>
<feature type="domain" description="Cytochrome c" evidence="6">
    <location>
        <begin position="31"/>
        <end position="110"/>
    </location>
</feature>
<evidence type="ECO:0000256" key="3">
    <source>
        <dbReference type="ARBA" id="ARBA00023004"/>
    </source>
</evidence>
<keyword evidence="3 4" id="KW-0408">Iron</keyword>
<dbReference type="SUPFAM" id="SSF51004">
    <property type="entry name" value="C-terminal (heme d1) domain of cytochrome cd1-nitrite reductase"/>
    <property type="match status" value="1"/>
</dbReference>
<dbReference type="InterPro" id="IPR011048">
    <property type="entry name" value="Haem_d1_sf"/>
</dbReference>
<dbReference type="CDD" id="cd20779">
    <property type="entry name" value="8prop_hemeD1_NirS"/>
    <property type="match status" value="1"/>
</dbReference>
<keyword evidence="2 4" id="KW-0479">Metal-binding</keyword>
<reference evidence="7 9" key="1">
    <citation type="submission" date="2017-04" db="EMBL/GenBank/DDBJ databases">
        <title>Accumulation and expression of multiple antibiotic resistance genes in Arcobacter cryaerophilus that thrives in sewage.</title>
        <authorList>
            <person name="Millar J.A."/>
            <person name="Raghavan R."/>
        </authorList>
    </citation>
    <scope>NUCLEOTIDE SEQUENCE [LARGE SCALE GENOMIC DNA]</scope>
    <source>
        <strain evidence="7 9">AZT-1</strain>
    </source>
</reference>
<accession>A0A1V9VDC3</accession>
<evidence type="ECO:0000256" key="2">
    <source>
        <dbReference type="ARBA" id="ARBA00022723"/>
    </source>
</evidence>
<protein>
    <submittedName>
        <fullName evidence="7">Nitrite reductase</fullName>
    </submittedName>
</protein>
<dbReference type="PROSITE" id="PS51007">
    <property type="entry name" value="CYTC"/>
    <property type="match status" value="1"/>
</dbReference>
<dbReference type="InterPro" id="IPR009056">
    <property type="entry name" value="Cyt_c-like_dom"/>
</dbReference>
<sequence>MKLTKVLSMVAIASLGLTTVSMAEEIKLTEEQMKDANQVYFDRCAGCHGMLRKGALGPTLEAKEMKTRGTEYLKTIIHEGTPGGMPDWGKSGELTAAQTELMAKYIQVEAQTPPEKSIADMKKSHKVLVPVKDRPTKPEVGAENWKDYFSIILRDVGQIAIIDGKTKEIKSVVPSGFATHITRTGASGRYMYVIGRDGKASMIDMWMKEPKNVAEIQVCNDARAIDTSKHKDYLDKYAVVGCYWPPSIVTLEADTLDPLKIVSTGSYTYDTNEYLREARVAAIIASHDKPEWIVNIKETGQVWLYDYSNVKNPKVTMVEAERFLHDGGWDLSKRYFMTAANARDVISVIDTKDGKLVANIPSQGNKPHPGRGANVDHPTYGPLWASGHIGSNDIIFIGTDPVKHPKNAWKVVKKIQLPGEGGGNLFVKGHPNSPYIFADRPVHPDRKIQTSFYVIDKNKLEVVKTIQIPEKYLPSVKVGDKTIESRGPVHFEFNADGSEVWTSIWGNKEVATAILVYDAKTLELKKAIEDPRLKTPTGKFNVTNTMKDVY</sequence>
<evidence type="ECO:0000256" key="5">
    <source>
        <dbReference type="SAM" id="SignalP"/>
    </source>
</evidence>
<evidence type="ECO:0000313" key="9">
    <source>
        <dbReference type="Proteomes" id="UP000192599"/>
    </source>
</evidence>